<gene>
    <name evidence="1" type="ORF">S03H2_14992</name>
</gene>
<dbReference type="AlphaFoldDB" id="X1FNI6"/>
<evidence type="ECO:0000313" key="1">
    <source>
        <dbReference type="EMBL" id="GAH46512.1"/>
    </source>
</evidence>
<evidence type="ECO:0008006" key="2">
    <source>
        <dbReference type="Google" id="ProtNLM"/>
    </source>
</evidence>
<protein>
    <recommendedName>
        <fullName evidence="2">Rubredoxin-like domain-containing protein</fullName>
    </recommendedName>
</protein>
<reference evidence="1" key="1">
    <citation type="journal article" date="2014" name="Front. Microbiol.">
        <title>High frequency of phylogenetically diverse reductive dehalogenase-homologous genes in deep subseafloor sedimentary metagenomes.</title>
        <authorList>
            <person name="Kawai M."/>
            <person name="Futagami T."/>
            <person name="Toyoda A."/>
            <person name="Takaki Y."/>
            <person name="Nishi S."/>
            <person name="Hori S."/>
            <person name="Arai W."/>
            <person name="Tsubouchi T."/>
            <person name="Morono Y."/>
            <person name="Uchiyama I."/>
            <person name="Ito T."/>
            <person name="Fujiyama A."/>
            <person name="Inagaki F."/>
            <person name="Takami H."/>
        </authorList>
    </citation>
    <scope>NUCLEOTIDE SEQUENCE</scope>
    <source>
        <strain evidence="1">Expedition CK06-06</strain>
    </source>
</reference>
<accession>X1FNI6</accession>
<sequence length="55" mass="6397">MGRTVNQYYCEDCGLVFHTQKECKNNPKCPCCKSRNTDYEGSSLKIYLTGKRKKE</sequence>
<name>X1FNI6_9ZZZZ</name>
<proteinExistence type="predicted"/>
<dbReference type="EMBL" id="BARU01007608">
    <property type="protein sequence ID" value="GAH46512.1"/>
    <property type="molecule type" value="Genomic_DNA"/>
</dbReference>
<comment type="caution">
    <text evidence="1">The sequence shown here is derived from an EMBL/GenBank/DDBJ whole genome shotgun (WGS) entry which is preliminary data.</text>
</comment>
<feature type="non-terminal residue" evidence="1">
    <location>
        <position position="55"/>
    </location>
</feature>
<organism evidence="1">
    <name type="scientific">marine sediment metagenome</name>
    <dbReference type="NCBI Taxonomy" id="412755"/>
    <lineage>
        <taxon>unclassified sequences</taxon>
        <taxon>metagenomes</taxon>
        <taxon>ecological metagenomes</taxon>
    </lineage>
</organism>